<evidence type="ECO:0000256" key="8">
    <source>
        <dbReference type="ARBA" id="ARBA00022838"/>
    </source>
</evidence>
<dbReference type="PANTHER" id="PTHR28262">
    <property type="entry name" value="DASH COMPLEX SUBUNIT SPC19"/>
    <property type="match status" value="1"/>
</dbReference>
<dbReference type="EMBL" id="CAWUHB010000111">
    <property type="protein sequence ID" value="CAK7236217.1"/>
    <property type="molecule type" value="Genomic_DNA"/>
</dbReference>
<evidence type="ECO:0000256" key="2">
    <source>
        <dbReference type="ARBA" id="ARBA00004186"/>
    </source>
</evidence>
<keyword evidence="10" id="KW-0539">Nucleus</keyword>
<keyword evidence="13" id="KW-0175">Coiled coil</keyword>
<evidence type="ECO:0000256" key="3">
    <source>
        <dbReference type="ARBA" id="ARBA00004629"/>
    </source>
</evidence>
<evidence type="ECO:0000256" key="12">
    <source>
        <dbReference type="ARBA" id="ARBA00032583"/>
    </source>
</evidence>
<comment type="subcellular location">
    <subcellularLocation>
        <location evidence="3">Chromosome</location>
        <location evidence="3">Centromere</location>
        <location evidence="3">Kinetochore</location>
    </subcellularLocation>
    <subcellularLocation>
        <location evidence="2">Cytoplasm</location>
        <location evidence="2">Cytoskeleton</location>
        <location evidence="2">Spindle</location>
    </subcellularLocation>
    <subcellularLocation>
        <location evidence="1">Nucleus</location>
    </subcellularLocation>
</comment>
<organism evidence="15 16">
    <name type="scientific">Sporothrix curviconia</name>
    <dbReference type="NCBI Taxonomy" id="1260050"/>
    <lineage>
        <taxon>Eukaryota</taxon>
        <taxon>Fungi</taxon>
        <taxon>Dikarya</taxon>
        <taxon>Ascomycota</taxon>
        <taxon>Pezizomycotina</taxon>
        <taxon>Sordariomycetes</taxon>
        <taxon>Sordariomycetidae</taxon>
        <taxon>Ophiostomatales</taxon>
        <taxon>Ophiostomataceae</taxon>
        <taxon>Sporothrix</taxon>
    </lineage>
</organism>
<comment type="similarity">
    <text evidence="4">Belongs to the DASH complex SPC19 family.</text>
</comment>
<feature type="coiled-coil region" evidence="13">
    <location>
        <begin position="181"/>
        <end position="208"/>
    </location>
</feature>
<evidence type="ECO:0000313" key="15">
    <source>
        <dbReference type="EMBL" id="CAK7236217.1"/>
    </source>
</evidence>
<evidence type="ECO:0000256" key="1">
    <source>
        <dbReference type="ARBA" id="ARBA00004123"/>
    </source>
</evidence>
<keyword evidence="8" id="KW-0995">Kinetochore</keyword>
<keyword evidence="16" id="KW-1185">Reference proteome</keyword>
<keyword evidence="7" id="KW-0963">Cytoplasm</keyword>
<dbReference type="InterPro" id="IPR013251">
    <property type="entry name" value="DASH_Spc19"/>
</dbReference>
<evidence type="ECO:0000256" key="10">
    <source>
        <dbReference type="ARBA" id="ARBA00023242"/>
    </source>
</evidence>
<keyword evidence="9" id="KW-0206">Cytoskeleton</keyword>
<dbReference type="Proteomes" id="UP001642405">
    <property type="component" value="Unassembled WGS sequence"/>
</dbReference>
<keyword evidence="11" id="KW-0137">Centromere</keyword>
<dbReference type="Pfam" id="PF08287">
    <property type="entry name" value="DASH_Spc19"/>
    <property type="match status" value="1"/>
</dbReference>
<proteinExistence type="inferred from homology"/>
<feature type="compositionally biased region" description="Low complexity" evidence="14">
    <location>
        <begin position="134"/>
        <end position="166"/>
    </location>
</feature>
<keyword evidence="6" id="KW-0158">Chromosome</keyword>
<protein>
    <recommendedName>
        <fullName evidence="5">DASH complex subunit SPC19</fullName>
    </recommendedName>
    <alternativeName>
        <fullName evidence="12">Outer kinetochore protein SPC19</fullName>
    </alternativeName>
</protein>
<accession>A0ABP0CVP1</accession>
<name>A0ABP0CVP1_9PEZI</name>
<evidence type="ECO:0000256" key="4">
    <source>
        <dbReference type="ARBA" id="ARBA00008952"/>
    </source>
</evidence>
<evidence type="ECO:0000256" key="9">
    <source>
        <dbReference type="ARBA" id="ARBA00023212"/>
    </source>
</evidence>
<evidence type="ECO:0000256" key="13">
    <source>
        <dbReference type="SAM" id="Coils"/>
    </source>
</evidence>
<reference evidence="15 16" key="1">
    <citation type="submission" date="2024-01" db="EMBL/GenBank/DDBJ databases">
        <authorList>
            <person name="Allen C."/>
            <person name="Tagirdzhanova G."/>
        </authorList>
    </citation>
    <scope>NUCLEOTIDE SEQUENCE [LARGE SCALE GENOMIC DNA]</scope>
</reference>
<comment type="caution">
    <text evidence="15">The sequence shown here is derived from an EMBL/GenBank/DDBJ whole genome shotgun (WGS) entry which is preliminary data.</text>
</comment>
<dbReference type="PANTHER" id="PTHR28262:SF1">
    <property type="entry name" value="DASH COMPLEX SUBUNIT SPC19"/>
    <property type="match status" value="1"/>
</dbReference>
<evidence type="ECO:0000256" key="11">
    <source>
        <dbReference type="ARBA" id="ARBA00023328"/>
    </source>
</evidence>
<evidence type="ECO:0000256" key="5">
    <source>
        <dbReference type="ARBA" id="ARBA00016329"/>
    </source>
</evidence>
<evidence type="ECO:0000313" key="16">
    <source>
        <dbReference type="Proteomes" id="UP001642405"/>
    </source>
</evidence>
<evidence type="ECO:0000256" key="6">
    <source>
        <dbReference type="ARBA" id="ARBA00022454"/>
    </source>
</evidence>
<evidence type="ECO:0000256" key="7">
    <source>
        <dbReference type="ARBA" id="ARBA00022490"/>
    </source>
</evidence>
<evidence type="ECO:0000256" key="14">
    <source>
        <dbReference type="SAM" id="MobiDB-lite"/>
    </source>
</evidence>
<sequence length="212" mass="22351">MALYSAHAQPSPTLALYGDCVASLRTSLAYLESANATLGASPHRLEEEGAASASASAAAASSGAVADMPRFGSVVKTVRHYELVPQPTLAAAEASLQNEIGPAVAALLDRASHQLARQARRIDTLQARAALQAGRLEEPQPSSSSRGAAAAAQRTGKATATVTATAGPTSDLRARMIHQRKEQLKYSVARLEREVAQKERELRQRLRQSMAG</sequence>
<feature type="region of interest" description="Disordered" evidence="14">
    <location>
        <begin position="134"/>
        <end position="172"/>
    </location>
</feature>
<gene>
    <name evidence="15" type="primary">SPC19</name>
    <name evidence="15" type="ORF">SCUCBS95973_009533</name>
</gene>